<evidence type="ECO:0000259" key="3">
    <source>
        <dbReference type="SMART" id="SM00768"/>
    </source>
</evidence>
<name>A0A7I8II89_SPIIN</name>
<dbReference type="AlphaFoldDB" id="A0A7I8II89"/>
<dbReference type="GO" id="GO:0009506">
    <property type="term" value="C:plasmodesma"/>
    <property type="evidence" value="ECO:0007669"/>
    <property type="project" value="UniProtKB-ARBA"/>
</dbReference>
<reference evidence="4 5" key="1">
    <citation type="submission" date="2019-12" db="EMBL/GenBank/DDBJ databases">
        <authorList>
            <person name="Scholz U."/>
            <person name="Mascher M."/>
            <person name="Fiebig A."/>
        </authorList>
    </citation>
    <scope>NUCLEOTIDE SEQUENCE</scope>
</reference>
<keyword evidence="2" id="KW-0812">Transmembrane</keyword>
<accession>A0A7I8II89</accession>
<evidence type="ECO:0000313" key="5">
    <source>
        <dbReference type="Proteomes" id="UP001189122"/>
    </source>
</evidence>
<dbReference type="Pfam" id="PF07983">
    <property type="entry name" value="X8"/>
    <property type="match status" value="1"/>
</dbReference>
<feature type="transmembrane region" description="Helical" evidence="2">
    <location>
        <begin position="119"/>
        <end position="139"/>
    </location>
</feature>
<evidence type="ECO:0000256" key="2">
    <source>
        <dbReference type="SAM" id="Phobius"/>
    </source>
</evidence>
<keyword evidence="5" id="KW-1185">Reference proteome</keyword>
<dbReference type="EMBL" id="CACRZD030000003">
    <property type="protein sequence ID" value="CAA6657593.1"/>
    <property type="molecule type" value="Genomic_DNA"/>
</dbReference>
<dbReference type="PANTHER" id="PTHR31044:SF121">
    <property type="entry name" value="X8 DOMAIN-CONTAINING PROTEIN"/>
    <property type="match status" value="1"/>
</dbReference>
<dbReference type="EMBL" id="LR743590">
    <property type="protein sequence ID" value="CAA2617900.1"/>
    <property type="molecule type" value="Genomic_DNA"/>
</dbReference>
<keyword evidence="2" id="KW-1133">Transmembrane helix</keyword>
<organism evidence="4">
    <name type="scientific">Spirodela intermedia</name>
    <name type="common">Intermediate duckweed</name>
    <dbReference type="NCBI Taxonomy" id="51605"/>
    <lineage>
        <taxon>Eukaryota</taxon>
        <taxon>Viridiplantae</taxon>
        <taxon>Streptophyta</taxon>
        <taxon>Embryophyta</taxon>
        <taxon>Tracheophyta</taxon>
        <taxon>Spermatophyta</taxon>
        <taxon>Magnoliopsida</taxon>
        <taxon>Liliopsida</taxon>
        <taxon>Araceae</taxon>
        <taxon>Lemnoideae</taxon>
        <taxon>Spirodela</taxon>
    </lineage>
</organism>
<proteinExistence type="predicted"/>
<evidence type="ECO:0000313" key="4">
    <source>
        <dbReference type="EMBL" id="CAA2617900.1"/>
    </source>
</evidence>
<sequence>MSHCCGTDEPDAGASEEEAGGLVHAEAGVTEQQLQGNLDYACGQPPVDCAPIQPGGACYNPNTVASHAGYAMNLLYQVSGKNPGSCNYEQTATVTTTDPSAPSSPVRRWLGWLPFVVDLLRPAAFLILIWCSFVSSFLLW</sequence>
<feature type="domain" description="X8" evidence="3">
    <location>
        <begin position="25"/>
        <end position="105"/>
    </location>
</feature>
<evidence type="ECO:0000256" key="1">
    <source>
        <dbReference type="ARBA" id="ARBA00022729"/>
    </source>
</evidence>
<dbReference type="InterPro" id="IPR044788">
    <property type="entry name" value="X8_dom_prot"/>
</dbReference>
<dbReference type="SMART" id="SM00768">
    <property type="entry name" value="X8"/>
    <property type="match status" value="1"/>
</dbReference>
<protein>
    <recommendedName>
        <fullName evidence="3">X8 domain-containing protein</fullName>
    </recommendedName>
</protein>
<dbReference type="PANTHER" id="PTHR31044">
    <property type="entry name" value="BETA-1,3 GLUCANASE"/>
    <property type="match status" value="1"/>
</dbReference>
<keyword evidence="2" id="KW-0472">Membrane</keyword>
<dbReference type="InterPro" id="IPR012946">
    <property type="entry name" value="X8"/>
</dbReference>
<dbReference type="Proteomes" id="UP001189122">
    <property type="component" value="Unassembled WGS sequence"/>
</dbReference>
<keyword evidence="1" id="KW-0732">Signal</keyword>
<gene>
    <name evidence="4" type="ORF">SI7747_03004061</name>
</gene>
<dbReference type="Gene3D" id="1.20.58.1040">
    <property type="match status" value="1"/>
</dbReference>